<dbReference type="GO" id="GO:0008926">
    <property type="term" value="F:mannitol-1-phosphate 5-dehydrogenase activity"/>
    <property type="evidence" value="ECO:0007669"/>
    <property type="project" value="UniProtKB-UniRule"/>
</dbReference>
<evidence type="ECO:0000256" key="6">
    <source>
        <dbReference type="ARBA" id="ARBA00048615"/>
    </source>
</evidence>
<evidence type="ECO:0000256" key="5">
    <source>
        <dbReference type="ARBA" id="ARBA00023027"/>
    </source>
</evidence>
<evidence type="ECO:0000256" key="1">
    <source>
        <dbReference type="ARBA" id="ARBA00006541"/>
    </source>
</evidence>
<evidence type="ECO:0000256" key="7">
    <source>
        <dbReference type="HAMAP-Rule" id="MF_00196"/>
    </source>
</evidence>
<dbReference type="RefSeq" id="WP_003179029.1">
    <property type="nucleotide sequence ID" value="NZ_BEXU01000038.1"/>
</dbReference>
<dbReference type="GeneID" id="92858534"/>
<dbReference type="NCBIfam" id="NF002646">
    <property type="entry name" value="PRK02318.1-2"/>
    <property type="match status" value="1"/>
</dbReference>
<comment type="catalytic activity">
    <reaction evidence="6 7">
        <text>D-mannitol 1-phosphate + NAD(+) = beta-D-fructose 6-phosphate + NADH + H(+)</text>
        <dbReference type="Rhea" id="RHEA:19661"/>
        <dbReference type="ChEBI" id="CHEBI:15378"/>
        <dbReference type="ChEBI" id="CHEBI:57540"/>
        <dbReference type="ChEBI" id="CHEBI:57634"/>
        <dbReference type="ChEBI" id="CHEBI:57945"/>
        <dbReference type="ChEBI" id="CHEBI:61381"/>
        <dbReference type="EC" id="1.1.1.17"/>
    </reaction>
</comment>
<feature type="domain" description="Mannitol dehydrogenase N-terminal" evidence="8">
    <location>
        <begin position="1"/>
        <end position="197"/>
    </location>
</feature>
<dbReference type="SMR" id="A0A1Y0YGL6"/>
<dbReference type="SUPFAM" id="SSF48179">
    <property type="entry name" value="6-phosphogluconate dehydrogenase C-terminal domain-like"/>
    <property type="match status" value="1"/>
</dbReference>
<dbReference type="NCBIfam" id="NF002649">
    <property type="entry name" value="PRK02318.2-1"/>
    <property type="match status" value="1"/>
</dbReference>
<dbReference type="PROSITE" id="PS00974">
    <property type="entry name" value="MANNITOL_DHGENASE"/>
    <property type="match status" value="1"/>
</dbReference>
<dbReference type="InterPro" id="IPR023027">
    <property type="entry name" value="Mannitol_DH_CS"/>
</dbReference>
<feature type="domain" description="Mannitol dehydrogenase C-terminal" evidence="9">
    <location>
        <begin position="203"/>
        <end position="345"/>
    </location>
</feature>
<comment type="similarity">
    <text evidence="1 7">Belongs to the mannitol dehydrogenase family.</text>
</comment>
<evidence type="ECO:0000256" key="2">
    <source>
        <dbReference type="ARBA" id="ARBA00012939"/>
    </source>
</evidence>
<keyword evidence="4 7" id="KW-0560">Oxidoreductase</keyword>
<dbReference type="InterPro" id="IPR000669">
    <property type="entry name" value="Mannitol_DH"/>
</dbReference>
<name>A0A1Y0YGL6_BACLI</name>
<organism evidence="11 12">
    <name type="scientific">Bacillus licheniformis</name>
    <dbReference type="NCBI Taxonomy" id="1402"/>
    <lineage>
        <taxon>Bacteria</taxon>
        <taxon>Bacillati</taxon>
        <taxon>Bacillota</taxon>
        <taxon>Bacilli</taxon>
        <taxon>Bacillales</taxon>
        <taxon>Bacillaceae</taxon>
        <taxon>Bacillus</taxon>
    </lineage>
</organism>
<dbReference type="SUPFAM" id="SSF51735">
    <property type="entry name" value="NAD(P)-binding Rossmann-fold domains"/>
    <property type="match status" value="1"/>
</dbReference>
<keyword evidence="5 7" id="KW-0520">NAD</keyword>
<dbReference type="OMA" id="APFIERK"/>
<dbReference type="Proteomes" id="UP000435910">
    <property type="component" value="Unassembled WGS sequence"/>
</dbReference>
<dbReference type="PRINTS" id="PR00084">
    <property type="entry name" value="MTLDHDRGNASE"/>
</dbReference>
<dbReference type="Proteomes" id="UP000595038">
    <property type="component" value="Chromosome"/>
</dbReference>
<dbReference type="InterPro" id="IPR013328">
    <property type="entry name" value="6PGD_dom2"/>
</dbReference>
<proteinExistence type="inferred from homology"/>
<dbReference type="GO" id="GO:0019592">
    <property type="term" value="P:mannitol catabolic process"/>
    <property type="evidence" value="ECO:0007669"/>
    <property type="project" value="TreeGrafter"/>
</dbReference>
<dbReference type="Gene3D" id="3.40.50.720">
    <property type="entry name" value="NAD(P)-binding Rossmann-like Domain"/>
    <property type="match status" value="1"/>
</dbReference>
<dbReference type="InterPro" id="IPR013118">
    <property type="entry name" value="Mannitol_DH_C"/>
</dbReference>
<dbReference type="NCBIfam" id="NF002647">
    <property type="entry name" value="PRK02318.1-3"/>
    <property type="match status" value="1"/>
</dbReference>
<dbReference type="InterPro" id="IPR023028">
    <property type="entry name" value="Mannitol_1_phos_5_DH"/>
</dbReference>
<evidence type="ECO:0000256" key="3">
    <source>
        <dbReference type="ARBA" id="ARBA00016219"/>
    </source>
</evidence>
<feature type="binding site" evidence="7">
    <location>
        <begin position="3"/>
        <end position="14"/>
    </location>
    <ligand>
        <name>NAD(+)</name>
        <dbReference type="ChEBI" id="CHEBI:57540"/>
    </ligand>
</feature>
<evidence type="ECO:0000313" key="11">
    <source>
        <dbReference type="EMBL" id="TWL30155.1"/>
    </source>
</evidence>
<reference evidence="10 13" key="2">
    <citation type="submission" date="2020-12" db="EMBL/GenBank/DDBJ databases">
        <title>FDA dAtabase for Regulatory Grade micrObial Sequences (FDA-ARGOS): Supporting development and validation of Infectious Disease Dx tests.</title>
        <authorList>
            <person name="Nelson B."/>
            <person name="Plummer A."/>
            <person name="Tallon L."/>
            <person name="Sadzewicz L."/>
            <person name="Zhao X."/>
            <person name="Boylan J."/>
            <person name="Ott S."/>
            <person name="Bowen H."/>
            <person name="Vavikolanu K."/>
            <person name="Mehta A."/>
            <person name="Aluvathingal J."/>
            <person name="Nadendla S."/>
            <person name="Myers T."/>
            <person name="Yan Y."/>
            <person name="Sichtig H."/>
        </authorList>
    </citation>
    <scope>NUCLEOTIDE SEQUENCE [LARGE SCALE GENOMIC DNA]</scope>
    <source>
        <strain evidence="10 13">FDAARGOS_923</strain>
    </source>
</reference>
<dbReference type="NCBIfam" id="NF002652">
    <property type="entry name" value="PRK02318.2-5"/>
    <property type="match status" value="1"/>
</dbReference>
<dbReference type="Gene3D" id="1.10.1040.10">
    <property type="entry name" value="N-(1-d-carboxylethyl)-l-norvaline Dehydrogenase, domain 2"/>
    <property type="match status" value="1"/>
</dbReference>
<dbReference type="InterPro" id="IPR013131">
    <property type="entry name" value="Mannitol_DH_N"/>
</dbReference>
<dbReference type="InterPro" id="IPR008927">
    <property type="entry name" value="6-PGluconate_DH-like_C_sf"/>
</dbReference>
<dbReference type="Pfam" id="PF01232">
    <property type="entry name" value="Mannitol_dh"/>
    <property type="match status" value="1"/>
</dbReference>
<dbReference type="EMBL" id="CP065647">
    <property type="protein sequence ID" value="QPR72880.1"/>
    <property type="molecule type" value="Genomic_DNA"/>
</dbReference>
<dbReference type="GO" id="GO:0005829">
    <property type="term" value="C:cytosol"/>
    <property type="evidence" value="ECO:0007669"/>
    <property type="project" value="TreeGrafter"/>
</dbReference>
<dbReference type="InterPro" id="IPR036291">
    <property type="entry name" value="NAD(P)-bd_dom_sf"/>
</dbReference>
<reference evidence="11 12" key="1">
    <citation type="submission" date="2019-06" db="EMBL/GenBank/DDBJ databases">
        <title>Genome sequence analysis of &gt;100 Bacillus licheniformis strains suggests intrinsic resistance to this species.</title>
        <authorList>
            <person name="Wels M."/>
            <person name="Siezen R.J."/>
            <person name="Johansen E."/>
            <person name="Stuer-Lauridsen B."/>
            <person name="Bjerre K."/>
            <person name="Nielsen B.K.K."/>
        </authorList>
    </citation>
    <scope>NUCLEOTIDE SEQUENCE [LARGE SCALE GENOMIC DNA]</scope>
    <source>
        <strain evidence="11 12">BAC-16736</strain>
    </source>
</reference>
<evidence type="ECO:0000313" key="12">
    <source>
        <dbReference type="Proteomes" id="UP000435910"/>
    </source>
</evidence>
<dbReference type="PANTHER" id="PTHR30524:SF0">
    <property type="entry name" value="ALTRONATE OXIDOREDUCTASE-RELATED"/>
    <property type="match status" value="1"/>
</dbReference>
<evidence type="ECO:0000259" key="8">
    <source>
        <dbReference type="Pfam" id="PF01232"/>
    </source>
</evidence>
<dbReference type="AlphaFoldDB" id="A0A1Y0YGL6"/>
<evidence type="ECO:0000313" key="13">
    <source>
        <dbReference type="Proteomes" id="UP000595038"/>
    </source>
</evidence>
<accession>A0A1Y0YGL6</accession>
<dbReference type="Pfam" id="PF08125">
    <property type="entry name" value="Mannitol_dh_C"/>
    <property type="match status" value="1"/>
</dbReference>
<protein>
    <recommendedName>
        <fullName evidence="3 7">Mannitol-1-phosphate 5-dehydrogenase</fullName>
        <ecNumber evidence="2 7">1.1.1.17</ecNumber>
    </recommendedName>
</protein>
<gene>
    <name evidence="7" type="primary">mtlD</name>
    <name evidence="11" type="ORF">CHCC16736_3705</name>
    <name evidence="10" type="ORF">I6G80_00700</name>
</gene>
<evidence type="ECO:0000259" key="9">
    <source>
        <dbReference type="Pfam" id="PF08125"/>
    </source>
</evidence>
<dbReference type="EC" id="1.1.1.17" evidence="2 7"/>
<dbReference type="HAMAP" id="MF_00196">
    <property type="entry name" value="Mannitol_dehydrog"/>
    <property type="match status" value="1"/>
</dbReference>
<evidence type="ECO:0000313" key="10">
    <source>
        <dbReference type="EMBL" id="QPR72880.1"/>
    </source>
</evidence>
<sequence length="379" mass="41676">MIALHFGAGNIGRGFIGALLCKSGYDVVFADVNDAVINELNDKGRYTVEMADAGRKQETIGPVRAINSATQLDELYDLIAKADLVTTAVGPAVLKLIAEPIAEGLKRRMKINKQPLNIIACENMIGGSAHLREEIFARLTETERAAISDSVGFPNSAVDRIVPIQHHDDPLKVTVEPFFEWAVDQTEFAGKVPDIEGVTYVADLAPFIERKLFTVNTGHAMAAYAGYKKGLKTIKDAIHHPEVRQTVAGALEETGRYLVQTYDFTQEEHRAYMTKIIGRFENECLSDDVTRVARSPLRKLGRDDRLVGPARKLCDLGFEPVRLAEGIALALQFDCADDPEAVQLQSMIAEKGYAGVLRDVCGLEEDHSLFKLVISHLKA</sequence>
<dbReference type="EMBL" id="NILC01000016">
    <property type="protein sequence ID" value="TWL30155.1"/>
    <property type="molecule type" value="Genomic_DNA"/>
</dbReference>
<dbReference type="PANTHER" id="PTHR30524">
    <property type="entry name" value="MANNITOL-1-PHOSPHATE 5-DEHYDROGENASE"/>
    <property type="match status" value="1"/>
</dbReference>
<evidence type="ECO:0000256" key="4">
    <source>
        <dbReference type="ARBA" id="ARBA00023002"/>
    </source>
</evidence>